<evidence type="ECO:0000313" key="3">
    <source>
        <dbReference type="EMBL" id="CAI9110641.1"/>
    </source>
</evidence>
<protein>
    <submittedName>
        <fullName evidence="3">OLC1v1010702C1</fullName>
    </submittedName>
</protein>
<feature type="domain" description="PB1" evidence="2">
    <location>
        <begin position="43"/>
        <end position="137"/>
    </location>
</feature>
<dbReference type="InterPro" id="IPR000270">
    <property type="entry name" value="PB1_dom"/>
</dbReference>
<dbReference type="SUPFAM" id="SSF54277">
    <property type="entry name" value="CAD &amp; PB1 domains"/>
    <property type="match status" value="1"/>
</dbReference>
<dbReference type="CDD" id="cd06410">
    <property type="entry name" value="PB1_UP2"/>
    <property type="match status" value="1"/>
</dbReference>
<dbReference type="InterPro" id="IPR053198">
    <property type="entry name" value="Gynoecium_Dev_Regulator"/>
</dbReference>
<dbReference type="Pfam" id="PF00564">
    <property type="entry name" value="PB1"/>
    <property type="match status" value="1"/>
</dbReference>
<dbReference type="EMBL" id="OX459123">
    <property type="protein sequence ID" value="CAI9110641.1"/>
    <property type="molecule type" value="Genomic_DNA"/>
</dbReference>
<dbReference type="AlphaFoldDB" id="A0AAV1DUE9"/>
<proteinExistence type="predicted"/>
<dbReference type="SMART" id="SM00666">
    <property type="entry name" value="PB1"/>
    <property type="match status" value="1"/>
</dbReference>
<evidence type="ECO:0000256" key="1">
    <source>
        <dbReference type="SAM" id="MobiDB-lite"/>
    </source>
</evidence>
<dbReference type="PANTHER" id="PTHR31066">
    <property type="entry name" value="OS05G0427100 PROTEIN-RELATED"/>
    <property type="match status" value="1"/>
</dbReference>
<dbReference type="Gene3D" id="3.10.20.90">
    <property type="entry name" value="Phosphatidylinositol 3-kinase Catalytic Subunit, Chain A, domain 1"/>
    <property type="match status" value="1"/>
</dbReference>
<dbReference type="PANTHER" id="PTHR31066:SF88">
    <property type="entry name" value="PB1 DOMAIN-CONTAINING PROTEIN"/>
    <property type="match status" value="1"/>
</dbReference>
<evidence type="ECO:0000259" key="2">
    <source>
        <dbReference type="SMART" id="SM00666"/>
    </source>
</evidence>
<feature type="region of interest" description="Disordered" evidence="1">
    <location>
        <begin position="1"/>
        <end position="21"/>
    </location>
</feature>
<accession>A0AAV1DUE9</accession>
<evidence type="ECO:0000313" key="4">
    <source>
        <dbReference type="Proteomes" id="UP001161247"/>
    </source>
</evidence>
<dbReference type="Proteomes" id="UP001161247">
    <property type="component" value="Chromosome 6"/>
</dbReference>
<sequence>MELPAPPPSSAAAAAADPLPPLPATPPKLRLMCSYGGHIVPRPQGKSLWYSGGETRLVGVDRRTTASSLSALTAHLSRTLYNNRPFHLKYQLPNEDLDSLISVTTDEDLQNMLEEHDRVSAVVSRTPPRIRLFLFPIKAESVGSVLLDPKSDTWFSDALKNTAIIQRGQSADAGLGRELMGLDNMVRPDGNVASEAQIESLGNTGGCEAKEIGGTVPESFVLETTSSFGSTSSSISMSNLPAMGVQSEDAAAGFFEKKIRVPSSASLESDCSAASAGIPPKAGVYQVASGVSSFVAEMDSSVSDPQSVLQTPKNLPLPGYQLSQQYNYIPGDPHYVSQFQSGPSPHPSYYPVYQMPMHQQLQSPYPVNQPYPVYLVPVRANQNYSMPMQYSIMDNANIAASRPPLHPQTAIIAPVTSKDTIPVHAMPESASKVYQIPAPAVVVTPATQVKPQFVELPELQHPSQPAAGTPVASSNYVNELNDDIAFSQIYKTQPSAPTFPL</sequence>
<name>A0AAV1DUE9_OLDCO</name>
<gene>
    <name evidence="3" type="ORF">OLC1_LOCUS18244</name>
</gene>
<organism evidence="3 4">
    <name type="scientific">Oldenlandia corymbosa var. corymbosa</name>
    <dbReference type="NCBI Taxonomy" id="529605"/>
    <lineage>
        <taxon>Eukaryota</taxon>
        <taxon>Viridiplantae</taxon>
        <taxon>Streptophyta</taxon>
        <taxon>Embryophyta</taxon>
        <taxon>Tracheophyta</taxon>
        <taxon>Spermatophyta</taxon>
        <taxon>Magnoliopsida</taxon>
        <taxon>eudicotyledons</taxon>
        <taxon>Gunneridae</taxon>
        <taxon>Pentapetalae</taxon>
        <taxon>asterids</taxon>
        <taxon>lamiids</taxon>
        <taxon>Gentianales</taxon>
        <taxon>Rubiaceae</taxon>
        <taxon>Rubioideae</taxon>
        <taxon>Spermacoceae</taxon>
        <taxon>Hedyotis-Oldenlandia complex</taxon>
        <taxon>Oldenlandia</taxon>
    </lineage>
</organism>
<reference evidence="3" key="1">
    <citation type="submission" date="2023-03" db="EMBL/GenBank/DDBJ databases">
        <authorList>
            <person name="Julca I."/>
        </authorList>
    </citation>
    <scope>NUCLEOTIDE SEQUENCE</scope>
</reference>
<keyword evidence="4" id="KW-1185">Reference proteome</keyword>